<dbReference type="InterPro" id="IPR036188">
    <property type="entry name" value="FAD/NAD-bd_sf"/>
</dbReference>
<accession>T1KYH6</accession>
<dbReference type="InterPro" id="IPR006338">
    <property type="entry name" value="Thioredoxin/glutathione_Rdtase"/>
</dbReference>
<keyword evidence="5 11" id="KW-0274">FAD</keyword>
<dbReference type="SUPFAM" id="SSF51905">
    <property type="entry name" value="FAD/NAD(P)-binding domain"/>
    <property type="match status" value="1"/>
</dbReference>
<dbReference type="GO" id="GO:0004362">
    <property type="term" value="F:glutathione-disulfide reductase (NADPH) activity"/>
    <property type="evidence" value="ECO:0007669"/>
    <property type="project" value="TreeGrafter"/>
</dbReference>
<dbReference type="Gene3D" id="3.30.390.30">
    <property type="match status" value="1"/>
</dbReference>
<dbReference type="SUPFAM" id="SSF55424">
    <property type="entry name" value="FAD/NAD-linked reductases, dimerisation (C-terminal) domain"/>
    <property type="match status" value="1"/>
</dbReference>
<evidence type="ECO:0000259" key="14">
    <source>
        <dbReference type="Pfam" id="PF07992"/>
    </source>
</evidence>
<dbReference type="InterPro" id="IPR023753">
    <property type="entry name" value="FAD/NAD-binding_dom"/>
</dbReference>
<dbReference type="HOGENOM" id="CLU_016755_2_4_1"/>
<keyword evidence="8 11" id="KW-0560">Oxidoreductase</keyword>
<dbReference type="eggNOG" id="KOG4716">
    <property type="taxonomic scope" value="Eukaryota"/>
</dbReference>
<dbReference type="EMBL" id="CAEY01000713">
    <property type="status" value="NOT_ANNOTATED_CDS"/>
    <property type="molecule type" value="Genomic_DNA"/>
</dbReference>
<comment type="similarity">
    <text evidence="2 11">Belongs to the class-I pyridine nucleotide-disulfide oxidoreductase family.</text>
</comment>
<dbReference type="KEGG" id="tut:107368615"/>
<evidence type="ECO:0000256" key="4">
    <source>
        <dbReference type="ARBA" id="ARBA00022630"/>
    </source>
</evidence>
<keyword evidence="9" id="KW-1015">Disulfide bond</keyword>
<dbReference type="GO" id="GO:0050660">
    <property type="term" value="F:flavin adenine dinucleotide binding"/>
    <property type="evidence" value="ECO:0007669"/>
    <property type="project" value="InterPro"/>
</dbReference>
<dbReference type="Pfam" id="PF00462">
    <property type="entry name" value="Glutaredoxin"/>
    <property type="match status" value="1"/>
</dbReference>
<evidence type="ECO:0000256" key="8">
    <source>
        <dbReference type="ARBA" id="ARBA00023002"/>
    </source>
</evidence>
<dbReference type="EnsemblMetazoa" id="tetur27g00720.1">
    <property type="protein sequence ID" value="tetur27g00720.1"/>
    <property type="gene ID" value="tetur27g00720"/>
</dbReference>
<dbReference type="GO" id="GO:0004791">
    <property type="term" value="F:thioredoxin-disulfide reductase (NADPH) activity"/>
    <property type="evidence" value="ECO:0007669"/>
    <property type="project" value="UniProtKB-EC"/>
</dbReference>
<dbReference type="NCBIfam" id="TIGR01438">
    <property type="entry name" value="TGR"/>
    <property type="match status" value="1"/>
</dbReference>
<evidence type="ECO:0000256" key="3">
    <source>
        <dbReference type="ARBA" id="ARBA00012610"/>
    </source>
</evidence>
<evidence type="ECO:0000256" key="11">
    <source>
        <dbReference type="RuleBase" id="RU003691"/>
    </source>
</evidence>
<dbReference type="InterPro" id="IPR004099">
    <property type="entry name" value="Pyr_nucl-diS_OxRdtase_dimer"/>
</dbReference>
<dbReference type="Gene3D" id="3.40.30.10">
    <property type="entry name" value="Glutaredoxin"/>
    <property type="match status" value="1"/>
</dbReference>
<dbReference type="PROSITE" id="PS51354">
    <property type="entry name" value="GLUTAREDOXIN_2"/>
    <property type="match status" value="1"/>
</dbReference>
<evidence type="ECO:0000313" key="16">
    <source>
        <dbReference type="Proteomes" id="UP000015104"/>
    </source>
</evidence>
<dbReference type="InterPro" id="IPR036249">
    <property type="entry name" value="Thioredoxin-like_sf"/>
</dbReference>
<dbReference type="Pfam" id="PF07992">
    <property type="entry name" value="Pyr_redox_2"/>
    <property type="match status" value="1"/>
</dbReference>
<reference evidence="16" key="1">
    <citation type="submission" date="2011-08" db="EMBL/GenBank/DDBJ databases">
        <authorList>
            <person name="Rombauts S."/>
        </authorList>
    </citation>
    <scope>NUCLEOTIDE SEQUENCE</scope>
    <source>
        <strain evidence="16">London</strain>
    </source>
</reference>
<dbReference type="FunFam" id="3.50.50.60:FF:000012">
    <property type="entry name" value="Thioredoxin reductase 1, cytoplasmic"/>
    <property type="match status" value="1"/>
</dbReference>
<keyword evidence="4 11" id="KW-0285">Flavoprotein</keyword>
<keyword evidence="6" id="KW-0521">NADP</keyword>
<dbReference type="eggNOG" id="KOG1752">
    <property type="taxonomic scope" value="Eukaryota"/>
</dbReference>
<feature type="domain" description="Pyridine nucleotide-disulphide oxidoreductase dimerisation" evidence="13">
    <location>
        <begin position="536"/>
        <end position="648"/>
    </location>
</feature>
<evidence type="ECO:0000259" key="13">
    <source>
        <dbReference type="Pfam" id="PF02852"/>
    </source>
</evidence>
<dbReference type="Gene3D" id="3.50.50.60">
    <property type="entry name" value="FAD/NAD(P)-binding domain"/>
    <property type="match status" value="2"/>
</dbReference>
<dbReference type="PROSITE" id="PS00076">
    <property type="entry name" value="PYRIDINE_REDOX_1"/>
    <property type="match status" value="1"/>
</dbReference>
<organism evidence="15 16">
    <name type="scientific">Tetranychus urticae</name>
    <name type="common">Two-spotted spider mite</name>
    <dbReference type="NCBI Taxonomy" id="32264"/>
    <lineage>
        <taxon>Eukaryota</taxon>
        <taxon>Metazoa</taxon>
        <taxon>Ecdysozoa</taxon>
        <taxon>Arthropoda</taxon>
        <taxon>Chelicerata</taxon>
        <taxon>Arachnida</taxon>
        <taxon>Acari</taxon>
        <taxon>Acariformes</taxon>
        <taxon>Trombidiformes</taxon>
        <taxon>Prostigmata</taxon>
        <taxon>Eleutherengona</taxon>
        <taxon>Raphignathae</taxon>
        <taxon>Tetranychoidea</taxon>
        <taxon>Tetranychidae</taxon>
        <taxon>Tetranychus</taxon>
    </lineage>
</organism>
<feature type="domain" description="Glutaredoxin" evidence="12">
    <location>
        <begin position="87"/>
        <end position="148"/>
    </location>
</feature>
<dbReference type="OrthoDB" id="5956163at2759"/>
<dbReference type="SUPFAM" id="SSF52833">
    <property type="entry name" value="Thioredoxin-like"/>
    <property type="match status" value="1"/>
</dbReference>
<gene>
    <name evidence="15" type="primary">107368615</name>
</gene>
<dbReference type="GO" id="GO:0034599">
    <property type="term" value="P:cellular response to oxidative stress"/>
    <property type="evidence" value="ECO:0007669"/>
    <property type="project" value="TreeGrafter"/>
</dbReference>
<dbReference type="InterPro" id="IPR016156">
    <property type="entry name" value="FAD/NAD-linked_Rdtase_dimer_sf"/>
</dbReference>
<dbReference type="PRINTS" id="PR00411">
    <property type="entry name" value="PNDRDTASEI"/>
</dbReference>
<dbReference type="Pfam" id="PF02852">
    <property type="entry name" value="Pyr_redox_dim"/>
    <property type="match status" value="1"/>
</dbReference>
<keyword evidence="16" id="KW-1185">Reference proteome</keyword>
<dbReference type="GO" id="GO:0045454">
    <property type="term" value="P:cell redox homeostasis"/>
    <property type="evidence" value="ECO:0007669"/>
    <property type="project" value="InterPro"/>
</dbReference>
<evidence type="ECO:0000256" key="7">
    <source>
        <dbReference type="ARBA" id="ARBA00022933"/>
    </source>
</evidence>
<dbReference type="InterPro" id="IPR012999">
    <property type="entry name" value="Pyr_OxRdtase_I_AS"/>
</dbReference>
<dbReference type="PANTHER" id="PTHR42737:SF8">
    <property type="entry name" value="THIOREDOXIN-DISULFIDE REDUCTASE"/>
    <property type="match status" value="1"/>
</dbReference>
<dbReference type="InterPro" id="IPR002109">
    <property type="entry name" value="Glutaredoxin"/>
</dbReference>
<evidence type="ECO:0000256" key="6">
    <source>
        <dbReference type="ARBA" id="ARBA00022857"/>
    </source>
</evidence>
<keyword evidence="7" id="KW-0712">Selenocysteine</keyword>
<evidence type="ECO:0000256" key="1">
    <source>
        <dbReference type="ARBA" id="ARBA00001974"/>
    </source>
</evidence>
<dbReference type="EC" id="1.8.1.9" evidence="3"/>
<comment type="cofactor">
    <cofactor evidence="1">
        <name>FAD</name>
        <dbReference type="ChEBI" id="CHEBI:57692"/>
    </cofactor>
</comment>
<evidence type="ECO:0000313" key="15">
    <source>
        <dbReference type="EnsemblMetazoa" id="tetur27g00720.1"/>
    </source>
</evidence>
<name>T1KYH6_TETUR</name>
<dbReference type="FunFam" id="3.30.390.30:FF:000004">
    <property type="entry name" value="Thioredoxin reductase 1, cytoplasmic"/>
    <property type="match status" value="1"/>
</dbReference>
<sequence>MRHSLLNKLPIFTTVFTHLTCRTLSIFSVASPSCFNKNPFTSVSNCPIDVRCNRINRAYFSSMPPVETSGSDISSQIDELIKKQKALIFSKSWCPFCKKAKNFFDSINVPWFAIELDEREDGPLWQETLLTKTGKKTVPQIFVDEQFIGGCDDLLKAGSDGKLSLILSPKVHDYDLVVIGGGSGGLACVKEAGRLGRKVALINYVSPSPRGSRWGLGGTCVNVGCIPKKLFHTAALVGQSIRDSSSFGWMTNDNDTLDIQKNVHMDWKKLVKNVQTHIKSLNFGYKVSLRKKNVEHINAIGTLEDAHTIKLSYDNQEVKYITADSILIAVGTRPNYPNIPGAMEYGITSDDLFSMPYPPGKTLVVGASYVALECASFLQAFGFDTTVMVRSILLRGFDQECANRVGEIMEHEGIKFIRDCVPESIEQITPGEPGLLRVRAKLTNGESIVDEFNTVVFAIGRSTRFDGFGIDKLGIQCTKSGKILIKNEQTNIPNIFAVGDCTDIKFELAPLAIEAGFLLARRLYACTNVQTDYDNIPTTVFTSVEYSSAGLTEEEAVEKYGQKDIEIFVQNFTPLEWTLPHRPENKCYAKLICAVKENMRVLGIHYVGPNAGEVMQMAALCLKKSCNKDEFDALIGIHPTCAEIFTTLAVTKRSGVSADAQGC</sequence>
<dbReference type="GO" id="GO:0005739">
    <property type="term" value="C:mitochondrion"/>
    <property type="evidence" value="ECO:0007669"/>
    <property type="project" value="TreeGrafter"/>
</dbReference>
<proteinExistence type="inferred from homology"/>
<dbReference type="InterPro" id="IPR046952">
    <property type="entry name" value="GSHR/TRXR-like"/>
</dbReference>
<evidence type="ECO:0000259" key="12">
    <source>
        <dbReference type="Pfam" id="PF00462"/>
    </source>
</evidence>
<dbReference type="Proteomes" id="UP000015104">
    <property type="component" value="Unassembled WGS sequence"/>
</dbReference>
<dbReference type="STRING" id="32264.T1KYH6"/>
<evidence type="ECO:0000256" key="10">
    <source>
        <dbReference type="ARBA" id="ARBA00023284"/>
    </source>
</evidence>
<dbReference type="AlphaFoldDB" id="T1KYH6"/>
<reference evidence="15" key="2">
    <citation type="submission" date="2015-06" db="UniProtKB">
        <authorList>
            <consortium name="EnsemblMetazoa"/>
        </authorList>
    </citation>
    <scope>IDENTIFICATION</scope>
</reference>
<dbReference type="CDD" id="cd03419">
    <property type="entry name" value="GRX_GRXh_1_2_like"/>
    <property type="match status" value="1"/>
</dbReference>
<keyword evidence="10 11" id="KW-0676">Redox-active center</keyword>
<feature type="domain" description="FAD/NAD(P)-binding" evidence="14">
    <location>
        <begin position="174"/>
        <end position="516"/>
    </location>
</feature>
<evidence type="ECO:0000256" key="5">
    <source>
        <dbReference type="ARBA" id="ARBA00022827"/>
    </source>
</evidence>
<dbReference type="OMA" id="MPTKYDL"/>
<protein>
    <recommendedName>
        <fullName evidence="3">thioredoxin-disulfide reductase (NADPH)</fullName>
        <ecNumber evidence="3">1.8.1.9</ecNumber>
    </recommendedName>
</protein>
<dbReference type="GO" id="GO:0005829">
    <property type="term" value="C:cytosol"/>
    <property type="evidence" value="ECO:0007669"/>
    <property type="project" value="TreeGrafter"/>
</dbReference>
<evidence type="ECO:0000256" key="9">
    <source>
        <dbReference type="ARBA" id="ARBA00023157"/>
    </source>
</evidence>
<evidence type="ECO:0000256" key="2">
    <source>
        <dbReference type="ARBA" id="ARBA00007532"/>
    </source>
</evidence>
<dbReference type="GO" id="GO:0006749">
    <property type="term" value="P:glutathione metabolic process"/>
    <property type="evidence" value="ECO:0007669"/>
    <property type="project" value="TreeGrafter"/>
</dbReference>
<dbReference type="PRINTS" id="PR00368">
    <property type="entry name" value="FADPNR"/>
</dbReference>
<dbReference type="PANTHER" id="PTHR42737">
    <property type="entry name" value="GLUTATHIONE REDUCTASE"/>
    <property type="match status" value="1"/>
</dbReference>